<dbReference type="SUPFAM" id="SSF52540">
    <property type="entry name" value="P-loop containing nucleoside triphosphate hydrolases"/>
    <property type="match status" value="1"/>
</dbReference>
<protein>
    <recommendedName>
        <fullName evidence="1">DNA-directed DNA polymerase</fullName>
        <ecNumber evidence="1">2.7.7.7</ecNumber>
    </recommendedName>
</protein>
<evidence type="ECO:0000256" key="7">
    <source>
        <dbReference type="ARBA" id="ARBA00049244"/>
    </source>
</evidence>
<dbReference type="EC" id="2.7.7.7" evidence="1"/>
<dbReference type="GeneID" id="29672445"/>
<evidence type="ECO:0000256" key="4">
    <source>
        <dbReference type="ARBA" id="ARBA00022705"/>
    </source>
</evidence>
<dbReference type="GO" id="GO:0003677">
    <property type="term" value="F:DNA binding"/>
    <property type="evidence" value="ECO:0007669"/>
    <property type="project" value="InterPro"/>
</dbReference>
<evidence type="ECO:0000256" key="2">
    <source>
        <dbReference type="ARBA" id="ARBA00022679"/>
    </source>
</evidence>
<dbReference type="GO" id="GO:0003887">
    <property type="term" value="F:DNA-directed DNA polymerase activity"/>
    <property type="evidence" value="ECO:0007669"/>
    <property type="project" value="UniProtKB-KW"/>
</dbReference>
<dbReference type="SUPFAM" id="SSF48019">
    <property type="entry name" value="post-AAA+ oligomerization domain-like"/>
    <property type="match status" value="1"/>
</dbReference>
<name>A0A2C9DYS8_UREP2</name>
<keyword evidence="2" id="KW-0808">Transferase</keyword>
<dbReference type="NCBIfam" id="TIGR01128">
    <property type="entry name" value="holA"/>
    <property type="match status" value="1"/>
</dbReference>
<dbReference type="InterPro" id="IPR005790">
    <property type="entry name" value="DNA_polIII_delta"/>
</dbReference>
<dbReference type="Gene3D" id="1.20.272.10">
    <property type="match status" value="1"/>
</dbReference>
<proteinExistence type="inferred from homology"/>
<keyword evidence="4" id="KW-0235">DNA replication</keyword>
<evidence type="ECO:0000256" key="1">
    <source>
        <dbReference type="ARBA" id="ARBA00012417"/>
    </source>
</evidence>
<evidence type="ECO:0000259" key="8">
    <source>
        <dbReference type="Pfam" id="PF21694"/>
    </source>
</evidence>
<sequence length="314" mass="37249">MNLINKELFLITGDNRLKMDQKINEIATSFDELVKINDQEISLISFKNLIEQDDLFNSNKIYLFKNVNWFENLEHLKNVSDLIDYFFNNHVAIIITIESTKISTAKKIQETIAKFNHQITFMTYTNENAMAFLKEELNQRNLSLNKSIMQTIIQKTNFNINFLNNELDKIELINDFLKNHGMFDINNFICDYGEYQIFSLLNLLYQHKINESINLINKMLIDKIDELTIINMLATIMSTHYLIKLLHEKKYNKNVISSSLNQKPYIIDLNLKLIRNYSAKFLLKKMYDLLQLEIKVKENKIDKYFGLINWVLNF</sequence>
<evidence type="ECO:0000256" key="6">
    <source>
        <dbReference type="ARBA" id="ARBA00034754"/>
    </source>
</evidence>
<comment type="similarity">
    <text evidence="6">Belongs to the DNA polymerase HolA subunit family.</text>
</comment>
<dbReference type="KEGG" id="upa:UPA3_0343"/>
<evidence type="ECO:0000256" key="5">
    <source>
        <dbReference type="ARBA" id="ARBA00022932"/>
    </source>
</evidence>
<dbReference type="HOGENOM" id="CLU_911976_0_0_14"/>
<keyword evidence="3" id="KW-0548">Nucleotidyltransferase</keyword>
<dbReference type="Pfam" id="PF21694">
    <property type="entry name" value="DNA_pol3_delta_C"/>
    <property type="match status" value="1"/>
</dbReference>
<dbReference type="InterPro" id="IPR008921">
    <property type="entry name" value="DNA_pol3_clamp-load_cplx_C"/>
</dbReference>
<comment type="catalytic activity">
    <reaction evidence="7">
        <text>DNA(n) + a 2'-deoxyribonucleoside 5'-triphosphate = DNA(n+1) + diphosphate</text>
        <dbReference type="Rhea" id="RHEA:22508"/>
        <dbReference type="Rhea" id="RHEA-COMP:17339"/>
        <dbReference type="Rhea" id="RHEA-COMP:17340"/>
        <dbReference type="ChEBI" id="CHEBI:33019"/>
        <dbReference type="ChEBI" id="CHEBI:61560"/>
        <dbReference type="ChEBI" id="CHEBI:173112"/>
        <dbReference type="EC" id="2.7.7.7"/>
    </reaction>
</comment>
<gene>
    <name evidence="9" type="ordered locus">UPA3_0343</name>
</gene>
<evidence type="ECO:0000313" key="10">
    <source>
        <dbReference type="Proteomes" id="UP000002162"/>
    </source>
</evidence>
<dbReference type="InterPro" id="IPR048466">
    <property type="entry name" value="DNA_pol3_delta-like_C"/>
</dbReference>
<feature type="domain" description="DNA polymerase III delta subunit-like C-terminal" evidence="8">
    <location>
        <begin position="195"/>
        <end position="307"/>
    </location>
</feature>
<organism evidence="9 10">
    <name type="scientific">Ureaplasma parvum serovar 3 (strain ATCC 27815 / 27 / NCTC 11736)</name>
    <dbReference type="NCBI Taxonomy" id="505682"/>
    <lineage>
        <taxon>Bacteria</taxon>
        <taxon>Bacillati</taxon>
        <taxon>Mycoplasmatota</taxon>
        <taxon>Mycoplasmoidales</taxon>
        <taxon>Mycoplasmoidaceae</taxon>
        <taxon>Ureaplasma</taxon>
    </lineage>
</organism>
<accession>A0A2C9DYS8</accession>
<evidence type="ECO:0000313" key="9">
    <source>
        <dbReference type="EMBL" id="ACA33079.1"/>
    </source>
</evidence>
<dbReference type="GO" id="GO:0006261">
    <property type="term" value="P:DNA-templated DNA replication"/>
    <property type="evidence" value="ECO:0007669"/>
    <property type="project" value="TreeGrafter"/>
</dbReference>
<dbReference type="AlphaFoldDB" id="A0A2C9DYS8"/>
<dbReference type="PANTHER" id="PTHR34388">
    <property type="entry name" value="DNA POLYMERASE III SUBUNIT DELTA"/>
    <property type="match status" value="1"/>
</dbReference>
<dbReference type="RefSeq" id="WP_006689136.1">
    <property type="nucleotide sequence ID" value="NC_010503.1"/>
</dbReference>
<evidence type="ECO:0000256" key="3">
    <source>
        <dbReference type="ARBA" id="ARBA00022695"/>
    </source>
</evidence>
<dbReference type="InterPro" id="IPR027417">
    <property type="entry name" value="P-loop_NTPase"/>
</dbReference>
<dbReference type="PANTHER" id="PTHR34388:SF1">
    <property type="entry name" value="DNA POLYMERASE III SUBUNIT DELTA"/>
    <property type="match status" value="1"/>
</dbReference>
<reference evidence="9 10" key="1">
    <citation type="submission" date="2008-02" db="EMBL/GenBank/DDBJ databases">
        <title>Genome sequence of Ureaplasma parvum serovar 3.</title>
        <authorList>
            <person name="Methe B.A."/>
            <person name="Glass J."/>
            <person name="Waites K."/>
            <person name="Shrivastava S."/>
        </authorList>
    </citation>
    <scope>NUCLEOTIDE SEQUENCE [LARGE SCALE GENOMIC DNA]</scope>
    <source>
        <strain evidence="10">ATCC 27815 / 27 / NCTC 11736</strain>
    </source>
</reference>
<dbReference type="EMBL" id="CP000942">
    <property type="protein sequence ID" value="ACA33079.1"/>
    <property type="molecule type" value="Genomic_DNA"/>
</dbReference>
<dbReference type="GO" id="GO:0009360">
    <property type="term" value="C:DNA polymerase III complex"/>
    <property type="evidence" value="ECO:0007669"/>
    <property type="project" value="TreeGrafter"/>
</dbReference>
<keyword evidence="5" id="KW-0239">DNA-directed DNA polymerase</keyword>
<dbReference type="Proteomes" id="UP000002162">
    <property type="component" value="Chromosome"/>
</dbReference>